<dbReference type="SUPFAM" id="SSF48371">
    <property type="entry name" value="ARM repeat"/>
    <property type="match status" value="1"/>
</dbReference>
<dbReference type="Pfam" id="PF00034">
    <property type="entry name" value="Cytochrom_C"/>
    <property type="match status" value="1"/>
</dbReference>
<evidence type="ECO:0000259" key="6">
    <source>
        <dbReference type="PROSITE" id="PS51007"/>
    </source>
</evidence>
<dbReference type="OrthoDB" id="225269at2"/>
<dbReference type="InterPro" id="IPR016024">
    <property type="entry name" value="ARM-type_fold"/>
</dbReference>
<feature type="signal peptide" evidence="5">
    <location>
        <begin position="1"/>
        <end position="21"/>
    </location>
</feature>
<sequence precursor="true">MIRFLCFALSLALTICSTAQGQATDVLSDQVQEVVKAYQGQGVQPDDSQPTSPDNVLSTFTLDKGIEVDLVAHEPGVEQPLFLTWDSRGRMWVVEYRQYQYPAGLKVVKYDQYLRAVFDKTPAPPPKGTQGLDRITVLEDTNHDGTFDRSKVVIEGLNIATSVQVGRGGIWVLNPPYLLFYPDADGDDVPDSDPEVHLSGFGLQDTHSVANSLTWGIDGWLYGANGSTTGGTVRSEGTPEGVSFEGQCIWRYHPESKRFEIFAEGGGNTFSVEIDSVGRIFSGTNWGNTRGLHYPQGAYFIKNWGKHGPLTNPHAYGYFEHMKCEGDSRRFAQAFTIYEGGLFDDEFQGSIIAPNSLHNVVWRSKLVPVGSTYRTVDQANLMESSDRWFRPVYAGVGPDGAIYMADWYDTRLSHLSPIDNWHKDSGRLYRVRPQGTSPRYVHGDLHTQSSDQLLQRFDDPNRWVRQRAVLELSWRGDDSITPKLIEMVDDESSIEALWVLHALNKLTPQHIALWVDHDSPHIRRWIVRLCGDDPTKPLPSAVSNALAQAARHERDSQVRVQYASTAKRVDPKTGMAIVANMLHGHDDSNDLHLPMMLWWAVEHQADDWDAIESWLSDDSMWSHPLVRQTILSRLMQRYASTGSSDHFANAARLLAMAPDDKDTLKPLLEGINRAFQGRAVPDLPQVLADAMKTYRDSLGQSGLVLAIRQGDVSSHSKAIAALADRNADAGLRMELASALSERRVDGCVATLLDLATAKTTTNRALQRVAIASLANFDEESVADRLLQSFQSSISNEDDLRATACRTLASRLGWATKLLEQVNQWHVAASDVPPDAVQRMRTFDSSDLSKSLDQAFGKEAEMSGPEKKAMLERMRKSLSATRSSASASAGKVHFDAKCANCHQLFGEGKLVGPALDGYQRSNPMFWLPAIIEPSLEIREGYQSYRALTFDGQVITGMIAQQSPETVTLKLADGLSRILDRDDLEIFEPIPTSLMPEGLLDTFSEQELADLFAYLSRDAK</sequence>
<accession>A0A5C5WT35</accession>
<dbReference type="InterPro" id="IPR036909">
    <property type="entry name" value="Cyt_c-like_dom_sf"/>
</dbReference>
<name>A0A5C5WT35_9BACT</name>
<evidence type="ECO:0000313" key="8">
    <source>
        <dbReference type="Proteomes" id="UP000316598"/>
    </source>
</evidence>
<dbReference type="InterPro" id="IPR055557">
    <property type="entry name" value="DUF7133"/>
</dbReference>
<evidence type="ECO:0000313" key="7">
    <source>
        <dbReference type="EMBL" id="TWT52982.1"/>
    </source>
</evidence>
<comment type="caution">
    <text evidence="7">The sequence shown here is derived from an EMBL/GenBank/DDBJ whole genome shotgun (WGS) entry which is preliminary data.</text>
</comment>
<dbReference type="InterPro" id="IPR009056">
    <property type="entry name" value="Cyt_c-like_dom"/>
</dbReference>
<dbReference type="InterPro" id="IPR013428">
    <property type="entry name" value="Membrane-bound_put_N"/>
</dbReference>
<dbReference type="PANTHER" id="PTHR33546">
    <property type="entry name" value="LARGE, MULTIFUNCTIONAL SECRETED PROTEIN-RELATED"/>
    <property type="match status" value="1"/>
</dbReference>
<dbReference type="InterPro" id="IPR013427">
    <property type="entry name" value="Haem-bd_dom_put"/>
</dbReference>
<dbReference type="InterPro" id="IPR011989">
    <property type="entry name" value="ARM-like"/>
</dbReference>
<dbReference type="Gene3D" id="1.25.10.10">
    <property type="entry name" value="Leucine-rich Repeat Variant"/>
    <property type="match status" value="1"/>
</dbReference>
<dbReference type="NCBIfam" id="TIGR02604">
    <property type="entry name" value="Piru_Ver_Nterm"/>
    <property type="match status" value="1"/>
</dbReference>
<protein>
    <submittedName>
        <fullName evidence="7">Cytochrome c</fullName>
    </submittedName>
</protein>
<dbReference type="InterPro" id="IPR011042">
    <property type="entry name" value="6-blade_b-propeller_TolB-like"/>
</dbReference>
<dbReference type="SUPFAM" id="SSF46626">
    <property type="entry name" value="Cytochrome c"/>
    <property type="match status" value="1"/>
</dbReference>
<feature type="chain" id="PRO_5022852583" evidence="5">
    <location>
        <begin position="22"/>
        <end position="1018"/>
    </location>
</feature>
<dbReference type="Pfam" id="PF23500">
    <property type="entry name" value="DUF7133"/>
    <property type="match status" value="1"/>
</dbReference>
<feature type="domain" description="Cytochrome c" evidence="6">
    <location>
        <begin position="884"/>
        <end position="1017"/>
    </location>
</feature>
<dbReference type="GO" id="GO:0046872">
    <property type="term" value="F:metal ion binding"/>
    <property type="evidence" value="ECO:0007669"/>
    <property type="project" value="UniProtKB-KW"/>
</dbReference>
<organism evidence="7 8">
    <name type="scientific">Rubripirellula amarantea</name>
    <dbReference type="NCBI Taxonomy" id="2527999"/>
    <lineage>
        <taxon>Bacteria</taxon>
        <taxon>Pseudomonadati</taxon>
        <taxon>Planctomycetota</taxon>
        <taxon>Planctomycetia</taxon>
        <taxon>Pirellulales</taxon>
        <taxon>Pirellulaceae</taxon>
        <taxon>Rubripirellula</taxon>
    </lineage>
</organism>
<dbReference type="PROSITE" id="PS51007">
    <property type="entry name" value="CYTC"/>
    <property type="match status" value="1"/>
</dbReference>
<keyword evidence="1 4" id="KW-0349">Heme</keyword>
<keyword evidence="8" id="KW-1185">Reference proteome</keyword>
<evidence type="ECO:0000256" key="4">
    <source>
        <dbReference type="PROSITE-ProRule" id="PRU00433"/>
    </source>
</evidence>
<evidence type="ECO:0000256" key="5">
    <source>
        <dbReference type="SAM" id="SignalP"/>
    </source>
</evidence>
<reference evidence="7 8" key="1">
    <citation type="submission" date="2019-02" db="EMBL/GenBank/DDBJ databases">
        <title>Deep-cultivation of Planctomycetes and their phenomic and genomic characterization uncovers novel biology.</title>
        <authorList>
            <person name="Wiegand S."/>
            <person name="Jogler M."/>
            <person name="Boedeker C."/>
            <person name="Pinto D."/>
            <person name="Vollmers J."/>
            <person name="Rivas-Marin E."/>
            <person name="Kohn T."/>
            <person name="Peeters S.H."/>
            <person name="Heuer A."/>
            <person name="Rast P."/>
            <person name="Oberbeckmann S."/>
            <person name="Bunk B."/>
            <person name="Jeske O."/>
            <person name="Meyerdierks A."/>
            <person name="Storesund J.E."/>
            <person name="Kallscheuer N."/>
            <person name="Luecker S."/>
            <person name="Lage O.M."/>
            <person name="Pohl T."/>
            <person name="Merkel B.J."/>
            <person name="Hornburger P."/>
            <person name="Mueller R.-W."/>
            <person name="Bruemmer F."/>
            <person name="Labrenz M."/>
            <person name="Spormann A.M."/>
            <person name="Op Den Camp H."/>
            <person name="Overmann J."/>
            <person name="Amann R."/>
            <person name="Jetten M.S.M."/>
            <person name="Mascher T."/>
            <person name="Medema M.H."/>
            <person name="Devos D.P."/>
            <person name="Kaster A.-K."/>
            <person name="Ovreas L."/>
            <person name="Rohde M."/>
            <person name="Galperin M.Y."/>
            <person name="Jogler C."/>
        </authorList>
    </citation>
    <scope>NUCLEOTIDE SEQUENCE [LARGE SCALE GENOMIC DNA]</scope>
    <source>
        <strain evidence="7 8">Pla22</strain>
    </source>
</reference>
<keyword evidence="5" id="KW-0732">Signal</keyword>
<evidence type="ECO:0000256" key="3">
    <source>
        <dbReference type="ARBA" id="ARBA00023004"/>
    </source>
</evidence>
<dbReference type="SUPFAM" id="SSF50952">
    <property type="entry name" value="Soluble quinoprotein glucose dehydrogenase"/>
    <property type="match status" value="1"/>
</dbReference>
<evidence type="ECO:0000256" key="1">
    <source>
        <dbReference type="ARBA" id="ARBA00022617"/>
    </source>
</evidence>
<dbReference type="AlphaFoldDB" id="A0A5C5WT35"/>
<dbReference type="Gene3D" id="2.120.10.30">
    <property type="entry name" value="TolB, C-terminal domain"/>
    <property type="match status" value="1"/>
</dbReference>
<dbReference type="GO" id="GO:0009055">
    <property type="term" value="F:electron transfer activity"/>
    <property type="evidence" value="ECO:0007669"/>
    <property type="project" value="InterPro"/>
</dbReference>
<dbReference type="Gene3D" id="1.10.760.10">
    <property type="entry name" value="Cytochrome c-like domain"/>
    <property type="match status" value="1"/>
</dbReference>
<evidence type="ECO:0000256" key="2">
    <source>
        <dbReference type="ARBA" id="ARBA00022723"/>
    </source>
</evidence>
<dbReference type="InterPro" id="IPR011041">
    <property type="entry name" value="Quinoprot_gluc/sorb_DH_b-prop"/>
</dbReference>
<gene>
    <name evidence="7" type="ORF">Pla22_06100</name>
</gene>
<dbReference type="RefSeq" id="WP_146513273.1">
    <property type="nucleotide sequence ID" value="NZ_SJPI01000001.1"/>
</dbReference>
<dbReference type="GO" id="GO:0020037">
    <property type="term" value="F:heme binding"/>
    <property type="evidence" value="ECO:0007669"/>
    <property type="project" value="InterPro"/>
</dbReference>
<dbReference type="Proteomes" id="UP000316598">
    <property type="component" value="Unassembled WGS sequence"/>
</dbReference>
<proteinExistence type="predicted"/>
<dbReference type="EMBL" id="SJPI01000001">
    <property type="protein sequence ID" value="TWT52982.1"/>
    <property type="molecule type" value="Genomic_DNA"/>
</dbReference>
<keyword evidence="2 4" id="KW-0479">Metal-binding</keyword>
<dbReference type="PANTHER" id="PTHR33546:SF1">
    <property type="entry name" value="LARGE, MULTIFUNCTIONAL SECRETED PROTEIN"/>
    <property type="match status" value="1"/>
</dbReference>
<keyword evidence="3 4" id="KW-0408">Iron</keyword>
<dbReference type="NCBIfam" id="TIGR02603">
    <property type="entry name" value="CxxCH_TIGR02603"/>
    <property type="match status" value="1"/>
</dbReference>